<evidence type="ECO:0000313" key="1">
    <source>
        <dbReference type="EMBL" id="VDN21757.1"/>
    </source>
</evidence>
<dbReference type="EMBL" id="UYRT01079969">
    <property type="protein sequence ID" value="VDN21757.1"/>
    <property type="molecule type" value="Genomic_DNA"/>
</dbReference>
<dbReference type="AlphaFoldDB" id="A0A183DWR3"/>
<reference evidence="3" key="1">
    <citation type="submission" date="2016-06" db="UniProtKB">
        <authorList>
            <consortium name="WormBaseParasite"/>
        </authorList>
    </citation>
    <scope>IDENTIFICATION</scope>
</reference>
<gene>
    <name evidence="1" type="ORF">GPUH_LOCUS13154</name>
</gene>
<evidence type="ECO:0000313" key="2">
    <source>
        <dbReference type="Proteomes" id="UP000271098"/>
    </source>
</evidence>
<keyword evidence="2" id="KW-1185">Reference proteome</keyword>
<sequence>MEHTEFHLQTDISRIVAQPFADAFQHRRVRHHSSHLEVDDSTGSGHLSAIATTFQPFQSAAGALRIAASVPHRFRMNCAKRQ</sequence>
<evidence type="ECO:0000313" key="3">
    <source>
        <dbReference type="WBParaSite" id="GPUH_0001316901-mRNA-1"/>
    </source>
</evidence>
<protein>
    <submittedName>
        <fullName evidence="1 3">Uncharacterized protein</fullName>
    </submittedName>
</protein>
<accession>A0A183DWR3</accession>
<dbReference type="WBParaSite" id="GPUH_0001316901-mRNA-1">
    <property type="protein sequence ID" value="GPUH_0001316901-mRNA-1"/>
    <property type="gene ID" value="GPUH_0001316901"/>
</dbReference>
<dbReference type="Proteomes" id="UP000271098">
    <property type="component" value="Unassembled WGS sequence"/>
</dbReference>
<name>A0A183DWR3_9BILA</name>
<organism evidence="3">
    <name type="scientific">Gongylonema pulchrum</name>
    <dbReference type="NCBI Taxonomy" id="637853"/>
    <lineage>
        <taxon>Eukaryota</taxon>
        <taxon>Metazoa</taxon>
        <taxon>Ecdysozoa</taxon>
        <taxon>Nematoda</taxon>
        <taxon>Chromadorea</taxon>
        <taxon>Rhabditida</taxon>
        <taxon>Spirurina</taxon>
        <taxon>Spiruromorpha</taxon>
        <taxon>Spiruroidea</taxon>
        <taxon>Gongylonematidae</taxon>
        <taxon>Gongylonema</taxon>
    </lineage>
</organism>
<reference evidence="1 2" key="2">
    <citation type="submission" date="2018-11" db="EMBL/GenBank/DDBJ databases">
        <authorList>
            <consortium name="Pathogen Informatics"/>
        </authorList>
    </citation>
    <scope>NUCLEOTIDE SEQUENCE [LARGE SCALE GENOMIC DNA]</scope>
</reference>
<proteinExistence type="predicted"/>